<dbReference type="RefSeq" id="WP_158357482.1">
    <property type="nucleotide sequence ID" value="NZ_CP034876.1"/>
</dbReference>
<proteinExistence type="inferred from homology"/>
<dbReference type="Proteomes" id="UP000298738">
    <property type="component" value="Chromosome"/>
</dbReference>
<evidence type="ECO:0000256" key="6">
    <source>
        <dbReference type="PIRSR" id="PIRSR001430-2"/>
    </source>
</evidence>
<organism evidence="9 10">
    <name type="scientific">Buchnera aphidicola</name>
    <name type="common">Hyperomyzus lactucae</name>
    <dbReference type="NCBI Taxonomy" id="1241860"/>
    <lineage>
        <taxon>Bacteria</taxon>
        <taxon>Pseudomonadati</taxon>
        <taxon>Pseudomonadota</taxon>
        <taxon>Gammaproteobacteria</taxon>
        <taxon>Enterobacterales</taxon>
        <taxon>Erwiniaceae</taxon>
        <taxon>Buchnera</taxon>
    </lineage>
</organism>
<evidence type="ECO:0000256" key="2">
    <source>
        <dbReference type="ARBA" id="ARBA00022694"/>
    </source>
</evidence>
<dbReference type="HAMAP" id="MF_00171">
    <property type="entry name" value="TruA"/>
    <property type="match status" value="1"/>
</dbReference>
<dbReference type="OrthoDB" id="9811823at2"/>
<dbReference type="EMBL" id="CP034876">
    <property type="protein sequence ID" value="QCI20933.1"/>
    <property type="molecule type" value="Genomic_DNA"/>
</dbReference>
<comment type="similarity">
    <text evidence="1 4 7">Belongs to the tRNA pseudouridine synthase TruA family.</text>
</comment>
<dbReference type="AlphaFoldDB" id="A0A4D6XW64"/>
<dbReference type="Gene3D" id="3.30.70.660">
    <property type="entry name" value="Pseudouridine synthase I, catalytic domain, C-terminal subdomain"/>
    <property type="match status" value="1"/>
</dbReference>
<name>A0A4D6XW64_9GAMM</name>
<dbReference type="Gene3D" id="3.30.70.580">
    <property type="entry name" value="Pseudouridine synthase I, catalytic domain, N-terminal subdomain"/>
    <property type="match status" value="1"/>
</dbReference>
<dbReference type="EC" id="5.4.99.12" evidence="4"/>
<dbReference type="NCBIfam" id="TIGR00071">
    <property type="entry name" value="hisT_truA"/>
    <property type="match status" value="1"/>
</dbReference>
<dbReference type="GO" id="GO:0003723">
    <property type="term" value="F:RNA binding"/>
    <property type="evidence" value="ECO:0007669"/>
    <property type="project" value="InterPro"/>
</dbReference>
<evidence type="ECO:0000256" key="3">
    <source>
        <dbReference type="ARBA" id="ARBA00023235"/>
    </source>
</evidence>
<comment type="subunit">
    <text evidence="4">Homodimer.</text>
</comment>
<dbReference type="InterPro" id="IPR020103">
    <property type="entry name" value="PsdUridine_synth_cat_dom_sf"/>
</dbReference>
<dbReference type="InterPro" id="IPR020097">
    <property type="entry name" value="PsdUridine_synth_TruA_a/b_dom"/>
</dbReference>
<comment type="caution">
    <text evidence="4">Lacks conserved residue(s) required for the propagation of feature annotation.</text>
</comment>
<keyword evidence="3 4" id="KW-0413">Isomerase</keyword>
<keyword evidence="2 4" id="KW-0819">tRNA processing</keyword>
<evidence type="ECO:0000256" key="4">
    <source>
        <dbReference type="HAMAP-Rule" id="MF_00171"/>
    </source>
</evidence>
<dbReference type="InterPro" id="IPR020095">
    <property type="entry name" value="PsdUridine_synth_TruA_C"/>
</dbReference>
<evidence type="ECO:0000259" key="8">
    <source>
        <dbReference type="Pfam" id="PF01416"/>
    </source>
</evidence>
<comment type="catalytic activity">
    <reaction evidence="4 7">
        <text>uridine(38/39/40) in tRNA = pseudouridine(38/39/40) in tRNA</text>
        <dbReference type="Rhea" id="RHEA:22376"/>
        <dbReference type="Rhea" id="RHEA-COMP:10085"/>
        <dbReference type="Rhea" id="RHEA-COMP:10087"/>
        <dbReference type="ChEBI" id="CHEBI:65314"/>
        <dbReference type="ChEBI" id="CHEBI:65315"/>
        <dbReference type="EC" id="5.4.99.12"/>
    </reaction>
</comment>
<dbReference type="InterPro" id="IPR001406">
    <property type="entry name" value="PsdUridine_synth_TruA"/>
</dbReference>
<feature type="binding site" evidence="4 6">
    <location>
        <position position="115"/>
    </location>
    <ligand>
        <name>substrate</name>
    </ligand>
</feature>
<dbReference type="CDD" id="cd02570">
    <property type="entry name" value="PseudoU_synth_EcTruA"/>
    <property type="match status" value="1"/>
</dbReference>
<dbReference type="InterPro" id="IPR020094">
    <property type="entry name" value="TruA/RsuA/RluB/E/F_N"/>
</dbReference>
<dbReference type="GO" id="GO:0160147">
    <property type="term" value="F:tRNA pseudouridine(38-40) synthase activity"/>
    <property type="evidence" value="ECO:0007669"/>
    <property type="project" value="UniProtKB-EC"/>
</dbReference>
<dbReference type="FunFam" id="3.30.70.580:FF:000001">
    <property type="entry name" value="tRNA pseudouridine synthase A"/>
    <property type="match status" value="1"/>
</dbReference>
<gene>
    <name evidence="4 9" type="primary">truA</name>
    <name evidence="9" type="ORF">D9V68_01010</name>
</gene>
<comment type="function">
    <text evidence="4">Formation of pseudouridine at positions 38, 39 and 40 in the anticodon stem and loop of transfer RNAs.</text>
</comment>
<accession>A0A4D6XW64</accession>
<reference evidence="9 10" key="1">
    <citation type="submission" date="2018-12" db="EMBL/GenBank/DDBJ databases">
        <authorList>
            <person name="Chong R.A."/>
        </authorList>
    </citation>
    <scope>NUCLEOTIDE SEQUENCE [LARGE SCALE GENOMIC DNA]</scope>
    <source>
        <strain evidence="9 10">Hla</strain>
    </source>
</reference>
<evidence type="ECO:0000256" key="7">
    <source>
        <dbReference type="RuleBase" id="RU003792"/>
    </source>
</evidence>
<dbReference type="PANTHER" id="PTHR11142:SF0">
    <property type="entry name" value="TRNA PSEUDOURIDINE SYNTHASE-LIKE 1"/>
    <property type="match status" value="1"/>
</dbReference>
<feature type="domain" description="Pseudouridine synthase I TruA alpha/beta" evidence="8">
    <location>
        <begin position="149"/>
        <end position="250"/>
    </location>
</feature>
<feature type="domain" description="Pseudouridine synthase I TruA alpha/beta" evidence="8">
    <location>
        <begin position="14"/>
        <end position="109"/>
    </location>
</feature>
<dbReference type="PANTHER" id="PTHR11142">
    <property type="entry name" value="PSEUDOURIDYLATE SYNTHASE"/>
    <property type="match status" value="1"/>
</dbReference>
<dbReference type="GO" id="GO:0031119">
    <property type="term" value="P:tRNA pseudouridine synthesis"/>
    <property type="evidence" value="ECO:0007669"/>
    <property type="project" value="UniProtKB-UniRule"/>
</dbReference>
<evidence type="ECO:0000256" key="5">
    <source>
        <dbReference type="PIRSR" id="PIRSR001430-1"/>
    </source>
</evidence>
<feature type="active site" description="Nucleophile" evidence="4 5">
    <location>
        <position position="57"/>
    </location>
</feature>
<sequence length="269" mass="31158">MVKKDIKRFALGIEYDGSFYHGWQRQKKVPSIQEEIEKALSIIANHSINITCAGRTDAGVHSIGQVVHFNTTAVRTKLSWTMGTNSYLSQYISVIWVKKVPQSFHARYSAIARSYRYIIYNNSIRSAIFQNKTNHVYKKLDVSKMQFEAQFLLGEHDFTSFRALGCQSHSPWRKITKLNIFRFKHWVIIDIVANSFLHHMVRNIVGSLIEIGVSKKKEFWIQELLQKKDRNYAGATAPAKGLYLIFVEYPLHFNLPNKNIVLFSKNSKN</sequence>
<protein>
    <recommendedName>
        <fullName evidence="4">tRNA pseudouridine synthase A</fullName>
        <ecNumber evidence="4">5.4.99.12</ecNumber>
    </recommendedName>
    <alternativeName>
        <fullName evidence="4">tRNA pseudouridine(38-40) synthase</fullName>
    </alternativeName>
    <alternativeName>
        <fullName evidence="4">tRNA pseudouridylate synthase I</fullName>
    </alternativeName>
    <alternativeName>
        <fullName evidence="4">tRNA-uridine isomerase I</fullName>
    </alternativeName>
</protein>
<dbReference type="PIRSF" id="PIRSF001430">
    <property type="entry name" value="tRNA_psdUrid_synth"/>
    <property type="match status" value="1"/>
</dbReference>
<evidence type="ECO:0000256" key="1">
    <source>
        <dbReference type="ARBA" id="ARBA00009375"/>
    </source>
</evidence>
<evidence type="ECO:0000313" key="10">
    <source>
        <dbReference type="Proteomes" id="UP000298738"/>
    </source>
</evidence>
<evidence type="ECO:0000313" key="9">
    <source>
        <dbReference type="EMBL" id="QCI20933.1"/>
    </source>
</evidence>
<dbReference type="SUPFAM" id="SSF55120">
    <property type="entry name" value="Pseudouridine synthase"/>
    <property type="match status" value="1"/>
</dbReference>
<reference evidence="9 10" key="2">
    <citation type="submission" date="2019-05" db="EMBL/GenBank/DDBJ databases">
        <title>Genome evolution of the obligate endosymbiont Buchnera aphidicola.</title>
        <authorList>
            <person name="Moran N.A."/>
        </authorList>
    </citation>
    <scope>NUCLEOTIDE SEQUENCE [LARGE SCALE GENOMIC DNA]</scope>
    <source>
        <strain evidence="9 10">Hla</strain>
    </source>
</reference>
<dbReference type="Pfam" id="PF01416">
    <property type="entry name" value="PseudoU_synth_1"/>
    <property type="match status" value="2"/>
</dbReference>